<accession>A0A1A9US64</accession>
<evidence type="ECO:0000313" key="2">
    <source>
        <dbReference type="Proteomes" id="UP000078200"/>
    </source>
</evidence>
<reference evidence="1" key="1">
    <citation type="submission" date="2020-05" db="UniProtKB">
        <authorList>
            <consortium name="EnsemblMetazoa"/>
        </authorList>
    </citation>
    <scope>IDENTIFICATION</scope>
    <source>
        <strain evidence="1">TTRI</strain>
    </source>
</reference>
<protein>
    <submittedName>
        <fullName evidence="1">Uncharacterized protein</fullName>
    </submittedName>
</protein>
<dbReference type="Proteomes" id="UP000078200">
    <property type="component" value="Unassembled WGS sequence"/>
</dbReference>
<evidence type="ECO:0000313" key="1">
    <source>
        <dbReference type="EnsemblMetazoa" id="GAUT013565-PA"/>
    </source>
</evidence>
<sequence length="145" mass="16628">MKLVESVRKNKIRTKIGFRIITTQIGEITRKKNFCHNLTQPALIETKEKDQNLSKLAFNSAILLIKLHHIASLSAHSSNAPRKLPYIIANNSIRKHVDHILSNYEIRWMDRVLSDVKSQHLPPIFLWTTMSVIEAPKAAKLKSIL</sequence>
<name>A0A1A9US64_GLOAU</name>
<proteinExistence type="predicted"/>
<dbReference type="EnsemblMetazoa" id="GAUT013565-RA">
    <property type="protein sequence ID" value="GAUT013565-PA"/>
    <property type="gene ID" value="GAUT013565"/>
</dbReference>
<dbReference type="VEuPathDB" id="VectorBase:GAUT013565"/>
<organism evidence="1 2">
    <name type="scientific">Glossina austeni</name>
    <name type="common">Savannah tsetse fly</name>
    <dbReference type="NCBI Taxonomy" id="7395"/>
    <lineage>
        <taxon>Eukaryota</taxon>
        <taxon>Metazoa</taxon>
        <taxon>Ecdysozoa</taxon>
        <taxon>Arthropoda</taxon>
        <taxon>Hexapoda</taxon>
        <taxon>Insecta</taxon>
        <taxon>Pterygota</taxon>
        <taxon>Neoptera</taxon>
        <taxon>Endopterygota</taxon>
        <taxon>Diptera</taxon>
        <taxon>Brachycera</taxon>
        <taxon>Muscomorpha</taxon>
        <taxon>Hippoboscoidea</taxon>
        <taxon>Glossinidae</taxon>
        <taxon>Glossina</taxon>
    </lineage>
</organism>
<keyword evidence="2" id="KW-1185">Reference proteome</keyword>
<dbReference type="AlphaFoldDB" id="A0A1A9US64"/>